<keyword evidence="4" id="KW-1185">Reference proteome</keyword>
<keyword evidence="2" id="KW-1133">Transmembrane helix</keyword>
<evidence type="ECO:0000256" key="1">
    <source>
        <dbReference type="SAM" id="MobiDB-lite"/>
    </source>
</evidence>
<feature type="region of interest" description="Disordered" evidence="1">
    <location>
        <begin position="144"/>
        <end position="165"/>
    </location>
</feature>
<organism evidence="3 4">
    <name type="scientific">Skeletonema marinoi</name>
    <dbReference type="NCBI Taxonomy" id="267567"/>
    <lineage>
        <taxon>Eukaryota</taxon>
        <taxon>Sar</taxon>
        <taxon>Stramenopiles</taxon>
        <taxon>Ochrophyta</taxon>
        <taxon>Bacillariophyta</taxon>
        <taxon>Coscinodiscophyceae</taxon>
        <taxon>Thalassiosirophycidae</taxon>
        <taxon>Thalassiosirales</taxon>
        <taxon>Skeletonemataceae</taxon>
        <taxon>Skeletonema</taxon>
        <taxon>Skeletonema marinoi-dohrnii complex</taxon>
    </lineage>
</organism>
<keyword evidence="2" id="KW-0472">Membrane</keyword>
<sequence>MRRTGGGVSGLRSPHNGVYDNEYFPTNDDEDEPRHVRLLGPLAPIFLSRDRTDPEALQNRLRIYSLCLIMTSIFFWCWAVLNTLDLRKSGGIDLGIVSFFGSGLSSALLLRSSLGGKWYDKNQKFGCCGKRGDVEDDDLYLGSSSSGGRNADGNNNNTASKQHSPPGRALRVFAVVTQFAVVCNYLLGLMFALTAGKQVYVYFATYCSIFSVLWLITCYAGFVLVKVYREAVGNAYGEEALNDGKSSRRMGGSCLRRLLLLLVNRSAAPSPSTSYYEEEDEIDQELMSLVEDKGNRYSNTS</sequence>
<evidence type="ECO:0000256" key="2">
    <source>
        <dbReference type="SAM" id="Phobius"/>
    </source>
</evidence>
<proteinExistence type="predicted"/>
<feature type="region of interest" description="Disordered" evidence="1">
    <location>
        <begin position="1"/>
        <end position="32"/>
    </location>
</feature>
<feature type="transmembrane region" description="Helical" evidence="2">
    <location>
        <begin position="93"/>
        <end position="114"/>
    </location>
</feature>
<comment type="caution">
    <text evidence="3">The sequence shown here is derived from an EMBL/GenBank/DDBJ whole genome shotgun (WGS) entry which is preliminary data.</text>
</comment>
<dbReference type="AlphaFoldDB" id="A0AAD9DIJ5"/>
<evidence type="ECO:0000313" key="3">
    <source>
        <dbReference type="EMBL" id="KAK1747449.1"/>
    </source>
</evidence>
<keyword evidence="2" id="KW-0812">Transmembrane</keyword>
<dbReference type="EMBL" id="JATAAI010000002">
    <property type="protein sequence ID" value="KAK1747449.1"/>
    <property type="molecule type" value="Genomic_DNA"/>
</dbReference>
<dbReference type="Proteomes" id="UP001224775">
    <property type="component" value="Unassembled WGS sequence"/>
</dbReference>
<feature type="transmembrane region" description="Helical" evidence="2">
    <location>
        <begin position="199"/>
        <end position="225"/>
    </location>
</feature>
<gene>
    <name evidence="3" type="ORF">QTG54_001412</name>
</gene>
<evidence type="ECO:0000313" key="4">
    <source>
        <dbReference type="Proteomes" id="UP001224775"/>
    </source>
</evidence>
<reference evidence="3" key="1">
    <citation type="submission" date="2023-06" db="EMBL/GenBank/DDBJ databases">
        <title>Survivors Of The Sea: Transcriptome response of Skeletonema marinoi to long-term dormancy.</title>
        <authorList>
            <person name="Pinder M.I.M."/>
            <person name="Kourtchenko O."/>
            <person name="Robertson E.K."/>
            <person name="Larsson T."/>
            <person name="Maumus F."/>
            <person name="Osuna-Cruz C.M."/>
            <person name="Vancaester E."/>
            <person name="Stenow R."/>
            <person name="Vandepoele K."/>
            <person name="Ploug H."/>
            <person name="Bruchert V."/>
            <person name="Godhe A."/>
            <person name="Topel M."/>
        </authorList>
    </citation>
    <scope>NUCLEOTIDE SEQUENCE</scope>
    <source>
        <strain evidence="3">R05AC</strain>
    </source>
</reference>
<feature type="compositionally biased region" description="Polar residues" evidence="1">
    <location>
        <begin position="152"/>
        <end position="163"/>
    </location>
</feature>
<protein>
    <submittedName>
        <fullName evidence="3">Uncharacterized protein</fullName>
    </submittedName>
</protein>
<feature type="transmembrane region" description="Helical" evidence="2">
    <location>
        <begin position="170"/>
        <end position="193"/>
    </location>
</feature>
<feature type="transmembrane region" description="Helical" evidence="2">
    <location>
        <begin position="61"/>
        <end position="81"/>
    </location>
</feature>
<name>A0AAD9DIJ5_9STRA</name>
<accession>A0AAD9DIJ5</accession>